<dbReference type="InParanoid" id="A0A074XXT4"/>
<evidence type="ECO:0000313" key="2">
    <source>
        <dbReference type="EMBL" id="KEQ90388.1"/>
    </source>
</evidence>
<reference evidence="2 3" key="1">
    <citation type="journal article" date="2014" name="BMC Genomics">
        <title>Genome sequencing of four Aureobasidium pullulans varieties: biotechnological potential, stress tolerance, and description of new species.</title>
        <authorList>
            <person name="Gostin Ar C."/>
            <person name="Ohm R.A."/>
            <person name="Kogej T."/>
            <person name="Sonjak S."/>
            <person name="Turk M."/>
            <person name="Zajc J."/>
            <person name="Zalar P."/>
            <person name="Grube M."/>
            <person name="Sun H."/>
            <person name="Han J."/>
            <person name="Sharma A."/>
            <person name="Chiniquy J."/>
            <person name="Ngan C.Y."/>
            <person name="Lipzen A."/>
            <person name="Barry K."/>
            <person name="Grigoriev I.V."/>
            <person name="Gunde-Cimerman N."/>
        </authorList>
    </citation>
    <scope>NUCLEOTIDE SEQUENCE [LARGE SCALE GENOMIC DNA]</scope>
    <source>
        <strain evidence="2 3">EXF-2481</strain>
    </source>
</reference>
<dbReference type="EMBL" id="KL584792">
    <property type="protein sequence ID" value="KEQ90388.1"/>
    <property type="molecule type" value="Genomic_DNA"/>
</dbReference>
<name>A0A074XXT4_AURSE</name>
<dbReference type="GeneID" id="25369141"/>
<evidence type="ECO:0000313" key="3">
    <source>
        <dbReference type="Proteomes" id="UP000030641"/>
    </source>
</evidence>
<feature type="compositionally biased region" description="Gly residues" evidence="1">
    <location>
        <begin position="26"/>
        <end position="37"/>
    </location>
</feature>
<feature type="region of interest" description="Disordered" evidence="1">
    <location>
        <begin position="1"/>
        <end position="39"/>
    </location>
</feature>
<dbReference type="HOGENOM" id="CLU_1454123_0_0_1"/>
<dbReference type="Proteomes" id="UP000030641">
    <property type="component" value="Unassembled WGS sequence"/>
</dbReference>
<sequence length="186" mass="19421">MVTEKLRGDGVEELEKKEPPPPPSEGGNGGGGGGDGASGNKSTIFGSAGFGKSSFVTADSKEFTARDNGCCGSIGRVGNNVFDGNNCGIGGGCGCCPCGPARFSNTFCCGNYSAVRGDGCHCCPCGPPGDPRDDGKVRVQVNPFGNISVPAPMRQEAEYEVIQCTCHTRKKQQRHNNHSLSRRTWE</sequence>
<accession>A0A074XXT4</accession>
<feature type="compositionally biased region" description="Basic and acidic residues" evidence="1">
    <location>
        <begin position="1"/>
        <end position="19"/>
    </location>
</feature>
<dbReference type="RefSeq" id="XP_013338887.1">
    <property type="nucleotide sequence ID" value="XM_013483433.1"/>
</dbReference>
<gene>
    <name evidence="2" type="ORF">AUEXF2481DRAFT_570895</name>
</gene>
<protein>
    <submittedName>
        <fullName evidence="2">Uncharacterized protein</fullName>
    </submittedName>
</protein>
<organism evidence="2 3">
    <name type="scientific">Aureobasidium subglaciale (strain EXF-2481)</name>
    <name type="common">Aureobasidium pullulans var. subglaciale</name>
    <dbReference type="NCBI Taxonomy" id="1043005"/>
    <lineage>
        <taxon>Eukaryota</taxon>
        <taxon>Fungi</taxon>
        <taxon>Dikarya</taxon>
        <taxon>Ascomycota</taxon>
        <taxon>Pezizomycotina</taxon>
        <taxon>Dothideomycetes</taxon>
        <taxon>Dothideomycetidae</taxon>
        <taxon>Dothideales</taxon>
        <taxon>Saccotheciaceae</taxon>
        <taxon>Aureobasidium</taxon>
    </lineage>
</organism>
<keyword evidence="3" id="KW-1185">Reference proteome</keyword>
<evidence type="ECO:0000256" key="1">
    <source>
        <dbReference type="SAM" id="MobiDB-lite"/>
    </source>
</evidence>
<dbReference type="AlphaFoldDB" id="A0A074XXT4"/>
<proteinExistence type="predicted"/>